<dbReference type="InterPro" id="IPR036873">
    <property type="entry name" value="Rhodanese-like_dom_sf"/>
</dbReference>
<dbReference type="GO" id="GO:0006508">
    <property type="term" value="P:proteolysis"/>
    <property type="evidence" value="ECO:0007669"/>
    <property type="project" value="UniProtKB-KW"/>
</dbReference>
<dbReference type="EC" id="3.4.19.12" evidence="3"/>
<comment type="catalytic activity">
    <reaction evidence="1 3">
        <text>Thiol-dependent hydrolysis of ester, thioester, amide, peptide and isopeptide bonds formed by the C-terminal Gly of ubiquitin (a 76-residue protein attached to proteins as an intracellular targeting signal).</text>
        <dbReference type="EC" id="3.4.19.12"/>
    </reaction>
</comment>
<dbReference type="InterPro" id="IPR050185">
    <property type="entry name" value="Ub_carboxyl-term_hydrolase"/>
</dbReference>
<evidence type="ECO:0000256" key="4">
    <source>
        <dbReference type="SAM" id="MobiDB-lite"/>
    </source>
</evidence>
<dbReference type="InterPro" id="IPR038765">
    <property type="entry name" value="Papain-like_cys_pep_sf"/>
</dbReference>
<dbReference type="WBParaSite" id="MCU_000243-RC">
    <property type="protein sequence ID" value="MCU_000243-RC"/>
    <property type="gene ID" value="MCU_000243"/>
</dbReference>
<keyword evidence="3" id="KW-0788">Thiol protease</keyword>
<dbReference type="Gene3D" id="3.40.250.10">
    <property type="entry name" value="Rhodanese-like domain"/>
    <property type="match status" value="1"/>
</dbReference>
<dbReference type="CDD" id="cd02674">
    <property type="entry name" value="Peptidase_C19R"/>
    <property type="match status" value="1"/>
</dbReference>
<name>A0A5K3EH10_MESCO</name>
<keyword evidence="3" id="KW-0378">Hydrolase</keyword>
<evidence type="ECO:0000256" key="3">
    <source>
        <dbReference type="RuleBase" id="RU366025"/>
    </source>
</evidence>
<dbReference type="SUPFAM" id="SSF52821">
    <property type="entry name" value="Rhodanese/Cell cycle control phosphatase"/>
    <property type="match status" value="1"/>
</dbReference>
<dbReference type="InterPro" id="IPR028889">
    <property type="entry name" value="USP"/>
</dbReference>
<feature type="compositionally biased region" description="Basic and acidic residues" evidence="4">
    <location>
        <begin position="267"/>
        <end position="276"/>
    </location>
</feature>
<sequence>MDRKIDSLPVCNDPIVRNSDKLCSPINVDNSNHFPGRWMPPEKLYGRIRHGDSIFIVDVRSNEQYSRSKINIENQVNLCGPLSAGATKTALEKKMSENELRRWMSQASANLIVLLDEKTGDELIDGQRGVEEFQLTTRHPLKIIFDALVTYNAEKHLLPSTVFLAGGFEEFQKRYPSLVTNTPVPQQQPTSIRPAGRIGYPSIQESTEAKLTPNLAVKKATDAEPADVPSAQETQTYEELLRQLHQNAAFGQLIKKPEASSIVPPVKVDRSTKPRNDAPTPPVPSHQEVGNRSADKNLAPEVNRSTKPLTTSKSLDATNTSNDSPLRRRKIMPLRPLRRGLVNLGNMCYMNSTLQSLLHAPHFWSFFMTPQISQPCKLARSLSNLVVEISDPHQTTPYNPKAFKAAFEKLHPTFAGFQQQDSHEFLVLLLDSLHEDLNKPQKTTIRESFNQSGEYSEDALEKLSWSRNRAVDDSEILDWFNGHLRSTIQCRTCDRRSYTFDEFRYLSVSVRTSASPDLDSCIEQFFSPEQLSGGSCWMCPQCKVPREAVKTFDIWRLPEYLIIHLKRFQCHGVCEKIESNVRYPLNRLDLSKFTGKLPASECIYDLFAITNHYGTLNSGHYVAFCFDAADQKWLKFDDSHVTTMSKSDVQTSAAYVLFYRRSRSST</sequence>
<reference evidence="6" key="1">
    <citation type="submission" date="2019-11" db="UniProtKB">
        <authorList>
            <consortium name="WormBaseParasite"/>
        </authorList>
    </citation>
    <scope>IDENTIFICATION</scope>
</reference>
<evidence type="ECO:0000256" key="1">
    <source>
        <dbReference type="ARBA" id="ARBA00000707"/>
    </source>
</evidence>
<dbReference type="GO" id="GO:0004843">
    <property type="term" value="F:cysteine-type deubiquitinase activity"/>
    <property type="evidence" value="ECO:0007669"/>
    <property type="project" value="UniProtKB-UniRule"/>
</dbReference>
<evidence type="ECO:0000259" key="5">
    <source>
        <dbReference type="PROSITE" id="PS50235"/>
    </source>
</evidence>
<feature type="domain" description="USP" evidence="5">
    <location>
        <begin position="339"/>
        <end position="662"/>
    </location>
</feature>
<feature type="region of interest" description="Disordered" evidence="4">
    <location>
        <begin position="261"/>
        <end position="332"/>
    </location>
</feature>
<dbReference type="InterPro" id="IPR001394">
    <property type="entry name" value="Peptidase_C19_UCH"/>
</dbReference>
<dbReference type="PROSITE" id="PS00973">
    <property type="entry name" value="USP_2"/>
    <property type="match status" value="1"/>
</dbReference>
<dbReference type="SUPFAM" id="SSF54001">
    <property type="entry name" value="Cysteine proteinases"/>
    <property type="match status" value="1"/>
</dbReference>
<proteinExistence type="inferred from homology"/>
<dbReference type="Gene3D" id="3.90.70.10">
    <property type="entry name" value="Cysteine proteinases"/>
    <property type="match status" value="1"/>
</dbReference>
<accession>A0A5K3EH10</accession>
<keyword evidence="3" id="KW-0645">Protease</keyword>
<organism evidence="6">
    <name type="scientific">Mesocestoides corti</name>
    <name type="common">Flatworm</name>
    <dbReference type="NCBI Taxonomy" id="53468"/>
    <lineage>
        <taxon>Eukaryota</taxon>
        <taxon>Metazoa</taxon>
        <taxon>Spiralia</taxon>
        <taxon>Lophotrochozoa</taxon>
        <taxon>Platyhelminthes</taxon>
        <taxon>Cestoda</taxon>
        <taxon>Eucestoda</taxon>
        <taxon>Cyclophyllidea</taxon>
        <taxon>Mesocestoididae</taxon>
        <taxon>Mesocestoides</taxon>
    </lineage>
</organism>
<dbReference type="Pfam" id="PF00443">
    <property type="entry name" value="UCH"/>
    <property type="match status" value="1"/>
</dbReference>
<evidence type="ECO:0000256" key="2">
    <source>
        <dbReference type="ARBA" id="ARBA00009085"/>
    </source>
</evidence>
<keyword evidence="3" id="KW-0833">Ubl conjugation pathway</keyword>
<dbReference type="PROSITE" id="PS00972">
    <property type="entry name" value="USP_1"/>
    <property type="match status" value="1"/>
</dbReference>
<dbReference type="GO" id="GO:0016579">
    <property type="term" value="P:protein deubiquitination"/>
    <property type="evidence" value="ECO:0007669"/>
    <property type="project" value="InterPro"/>
</dbReference>
<dbReference type="PANTHER" id="PTHR21646:SF46">
    <property type="entry name" value="UBIQUITIN CARBOXYL-TERMINAL HYDROLASE"/>
    <property type="match status" value="1"/>
</dbReference>
<comment type="similarity">
    <text evidence="2 3">Belongs to the peptidase C19 family.</text>
</comment>
<protein>
    <recommendedName>
        <fullName evidence="3">Ubiquitin carboxyl-terminal hydrolase</fullName>
        <ecNumber evidence="3">3.4.19.12</ecNumber>
    </recommendedName>
</protein>
<dbReference type="InterPro" id="IPR018200">
    <property type="entry name" value="USP_CS"/>
</dbReference>
<evidence type="ECO:0000313" key="6">
    <source>
        <dbReference type="WBParaSite" id="MCU_000243-RC"/>
    </source>
</evidence>
<dbReference type="PROSITE" id="PS50235">
    <property type="entry name" value="USP_3"/>
    <property type="match status" value="1"/>
</dbReference>
<feature type="compositionally biased region" description="Polar residues" evidence="4">
    <location>
        <begin position="303"/>
        <end position="324"/>
    </location>
</feature>
<dbReference type="PANTHER" id="PTHR21646">
    <property type="entry name" value="UBIQUITIN CARBOXYL-TERMINAL HYDROLASE"/>
    <property type="match status" value="1"/>
</dbReference>
<dbReference type="AlphaFoldDB" id="A0A5K3EH10"/>